<accession>A0A9Q1K5J2</accession>
<keyword evidence="4" id="KW-1185">Reference proteome</keyword>
<sequence>MGEEMLSGNSVNKLNGGGVYRPLTDTIWRPLITISARSSVVIFFFVSLLVGAFLATRYLDPSPVFTNAARQTILADQLIRNNTQANNKTTQSATEVDDVSRQTILAGQSISNDTHPGNETIQTANEIDNSARQTISRGQSTADDTQPENKTIRTTNEVDNSVRQTISGGQLIGNDIHPENKTIQTANEVDNSACQTILAGQSIGDDKQRHNRTTKTTKEAPRKIEIPLNCSPSNTSQTCPTNYPRSFGVDPDAPLPSTCPDYFRWIYEDLRPWSKGGITREMVERAKRTATFRLVISDGRAYVERYKKSYQTRDVFTLWGILQLLRKYPGEVPDLELMFDCVDWPVIISRHFRGPKAPAPPPLFRYCADDDTLDIVFPDWSFWGWPEINIKPWEMLSKELKEGNKKMTWPEREPYAYWKGNPFVASTRMDLLKCNVSDKEDWHARVYIQDWFKEGHEGFKQSDLAAQCNHRYKIYIEGSAWSVSEKYILACDSLSLIVKPRYYDFFSRGLMPMKHYFPIKDNDKCRSIKHAVEWGESHKDKTQAIGKATSEFIQEELKMDFVYDYMLHLLNEYAKLLRFKPTIPQNAVELCSETMACPAAGLEKKFMMESMVISPSDRAPCTMPPPYDPVSLQRLKRRKANTISQVEKWEKDYWDKQTMRNAPSL</sequence>
<dbReference type="EMBL" id="JAKOGI010000311">
    <property type="protein sequence ID" value="KAJ8437239.1"/>
    <property type="molecule type" value="Genomic_DNA"/>
</dbReference>
<dbReference type="PANTHER" id="PTHR12203">
    <property type="entry name" value="KDEL LYS-ASP-GLU-LEU CONTAINING - RELATED"/>
    <property type="match status" value="1"/>
</dbReference>
<keyword evidence="1" id="KW-0472">Membrane</keyword>
<feature type="transmembrane region" description="Helical" evidence="1">
    <location>
        <begin position="39"/>
        <end position="59"/>
    </location>
</feature>
<dbReference type="Pfam" id="PF05686">
    <property type="entry name" value="Glyco_transf_90"/>
    <property type="match status" value="1"/>
</dbReference>
<protein>
    <recommendedName>
        <fullName evidence="2">Glycosyl transferase CAP10 domain-containing protein</fullName>
    </recommendedName>
</protein>
<evidence type="ECO:0000259" key="2">
    <source>
        <dbReference type="SMART" id="SM00672"/>
    </source>
</evidence>
<evidence type="ECO:0000256" key="1">
    <source>
        <dbReference type="SAM" id="Phobius"/>
    </source>
</evidence>
<dbReference type="PANTHER" id="PTHR12203:SF99">
    <property type="entry name" value="OS04G0534100 PROTEIN"/>
    <property type="match status" value="1"/>
</dbReference>
<comment type="caution">
    <text evidence="3">The sequence shown here is derived from an EMBL/GenBank/DDBJ whole genome shotgun (WGS) entry which is preliminary data.</text>
</comment>
<gene>
    <name evidence="3" type="ORF">Cgig2_012508</name>
</gene>
<dbReference type="InterPro" id="IPR051091">
    <property type="entry name" value="O-Glucosyltr/Glycosyltrsf_90"/>
</dbReference>
<organism evidence="3 4">
    <name type="scientific">Carnegiea gigantea</name>
    <dbReference type="NCBI Taxonomy" id="171969"/>
    <lineage>
        <taxon>Eukaryota</taxon>
        <taxon>Viridiplantae</taxon>
        <taxon>Streptophyta</taxon>
        <taxon>Embryophyta</taxon>
        <taxon>Tracheophyta</taxon>
        <taxon>Spermatophyta</taxon>
        <taxon>Magnoliopsida</taxon>
        <taxon>eudicotyledons</taxon>
        <taxon>Gunneridae</taxon>
        <taxon>Pentapetalae</taxon>
        <taxon>Caryophyllales</taxon>
        <taxon>Cactineae</taxon>
        <taxon>Cactaceae</taxon>
        <taxon>Cactoideae</taxon>
        <taxon>Echinocereeae</taxon>
        <taxon>Carnegiea</taxon>
    </lineage>
</organism>
<feature type="domain" description="Glycosyl transferase CAP10" evidence="2">
    <location>
        <begin position="331"/>
        <end position="580"/>
    </location>
</feature>
<keyword evidence="1" id="KW-0812">Transmembrane</keyword>
<evidence type="ECO:0000313" key="3">
    <source>
        <dbReference type="EMBL" id="KAJ8437239.1"/>
    </source>
</evidence>
<keyword evidence="1" id="KW-1133">Transmembrane helix</keyword>
<dbReference type="SMART" id="SM00672">
    <property type="entry name" value="CAP10"/>
    <property type="match status" value="1"/>
</dbReference>
<name>A0A9Q1K5J2_9CARY</name>
<reference evidence="3" key="1">
    <citation type="submission" date="2022-04" db="EMBL/GenBank/DDBJ databases">
        <title>Carnegiea gigantea Genome sequencing and assembly v2.</title>
        <authorList>
            <person name="Copetti D."/>
            <person name="Sanderson M.J."/>
            <person name="Burquez A."/>
            <person name="Wojciechowski M.F."/>
        </authorList>
    </citation>
    <scope>NUCLEOTIDE SEQUENCE</scope>
    <source>
        <strain evidence="3">SGP5-SGP5p</strain>
        <tissue evidence="3">Aerial part</tissue>
    </source>
</reference>
<dbReference type="Proteomes" id="UP001153076">
    <property type="component" value="Unassembled WGS sequence"/>
</dbReference>
<dbReference type="AlphaFoldDB" id="A0A9Q1K5J2"/>
<dbReference type="InterPro" id="IPR006598">
    <property type="entry name" value="CAP10"/>
</dbReference>
<evidence type="ECO:0000313" key="4">
    <source>
        <dbReference type="Proteomes" id="UP001153076"/>
    </source>
</evidence>
<dbReference type="OrthoDB" id="202415at2759"/>
<proteinExistence type="predicted"/>